<reference evidence="1 2" key="1">
    <citation type="submission" date="2018-02" db="EMBL/GenBank/DDBJ databases">
        <title>The genomes of Aspergillus section Nigri reveals drivers in fungal speciation.</title>
        <authorList>
            <consortium name="DOE Joint Genome Institute"/>
            <person name="Vesth T.C."/>
            <person name="Nybo J."/>
            <person name="Theobald S."/>
            <person name="Brandl J."/>
            <person name="Frisvad J.C."/>
            <person name="Nielsen K.F."/>
            <person name="Lyhne E.K."/>
            <person name="Kogle M.E."/>
            <person name="Kuo A."/>
            <person name="Riley R."/>
            <person name="Clum A."/>
            <person name="Nolan M."/>
            <person name="Lipzen A."/>
            <person name="Salamov A."/>
            <person name="Henrissat B."/>
            <person name="Wiebenga A."/>
            <person name="De vries R.P."/>
            <person name="Grigoriev I.V."/>
            <person name="Mortensen U.H."/>
            <person name="Andersen M.R."/>
            <person name="Baker S.E."/>
        </authorList>
    </citation>
    <scope>NUCLEOTIDE SEQUENCE [LARGE SCALE GENOMIC DNA]</scope>
    <source>
        <strain evidence="1 2">CBS 313.89</strain>
    </source>
</reference>
<proteinExistence type="predicted"/>
<protein>
    <submittedName>
        <fullName evidence="1">Uncharacterized protein</fullName>
    </submittedName>
</protein>
<dbReference type="AlphaFoldDB" id="A0A8G1RF60"/>
<name>A0A8G1RF60_9EURO</name>
<accession>A0A8G1RF60</accession>
<dbReference type="RefSeq" id="XP_040796709.1">
    <property type="nucleotide sequence ID" value="XM_040940177.1"/>
</dbReference>
<evidence type="ECO:0000313" key="2">
    <source>
        <dbReference type="Proteomes" id="UP000249789"/>
    </source>
</evidence>
<dbReference type="GeneID" id="63857510"/>
<evidence type="ECO:0000313" key="1">
    <source>
        <dbReference type="EMBL" id="RAK72697.1"/>
    </source>
</evidence>
<dbReference type="Proteomes" id="UP000249789">
    <property type="component" value="Unassembled WGS sequence"/>
</dbReference>
<gene>
    <name evidence="1" type="ORF">BO72DRAFT_267267</name>
</gene>
<sequence length="151" mass="16716">MTCNVQVGKYTRLWIVRFCSSVLQYPGRASGKGTNIAIEPEVRAGISCMESICRARPMPRSVKAGVRTTGVIDERIPTQPDRWERPSDRNGSILRYVLSAYAIVCVAARSEEQTGSESNCLASFPFHSVPLMYLANILQCPSTTLNFEVDP</sequence>
<dbReference type="EMBL" id="KZ824690">
    <property type="protein sequence ID" value="RAK72697.1"/>
    <property type="molecule type" value="Genomic_DNA"/>
</dbReference>
<keyword evidence="2" id="KW-1185">Reference proteome</keyword>
<dbReference type="VEuPathDB" id="FungiDB:BO72DRAFT_267267"/>
<organism evidence="1 2">
    <name type="scientific">Aspergillus fijiensis CBS 313.89</name>
    <dbReference type="NCBI Taxonomy" id="1448319"/>
    <lineage>
        <taxon>Eukaryota</taxon>
        <taxon>Fungi</taxon>
        <taxon>Dikarya</taxon>
        <taxon>Ascomycota</taxon>
        <taxon>Pezizomycotina</taxon>
        <taxon>Eurotiomycetes</taxon>
        <taxon>Eurotiomycetidae</taxon>
        <taxon>Eurotiales</taxon>
        <taxon>Aspergillaceae</taxon>
        <taxon>Aspergillus</taxon>
    </lineage>
</organism>